<proteinExistence type="predicted"/>
<sequence>MRAVSLCVDSTVSRGVDGQHEAGQIGRDIHATDKDAGDNTLGLNHTSGLRGVPADGFPQYLGKLSHMARYNSVMLISTLA</sequence>
<dbReference type="EMBL" id="VSRR010000251">
    <property type="protein sequence ID" value="MPC13006.1"/>
    <property type="molecule type" value="Genomic_DNA"/>
</dbReference>
<comment type="caution">
    <text evidence="1">The sequence shown here is derived from an EMBL/GenBank/DDBJ whole genome shotgun (WGS) entry which is preliminary data.</text>
</comment>
<evidence type="ECO:0000313" key="1">
    <source>
        <dbReference type="EMBL" id="MPC13006.1"/>
    </source>
</evidence>
<gene>
    <name evidence="1" type="ORF">E2C01_005724</name>
</gene>
<name>A0A5B7CXD0_PORTR</name>
<keyword evidence="2" id="KW-1185">Reference proteome</keyword>
<reference evidence="1 2" key="1">
    <citation type="submission" date="2019-05" db="EMBL/GenBank/DDBJ databases">
        <title>Another draft genome of Portunus trituberculatus and its Hox gene families provides insights of decapod evolution.</title>
        <authorList>
            <person name="Jeong J.-H."/>
            <person name="Song I."/>
            <person name="Kim S."/>
            <person name="Choi T."/>
            <person name="Kim D."/>
            <person name="Ryu S."/>
            <person name="Kim W."/>
        </authorList>
    </citation>
    <scope>NUCLEOTIDE SEQUENCE [LARGE SCALE GENOMIC DNA]</scope>
    <source>
        <tissue evidence="1">Muscle</tissue>
    </source>
</reference>
<dbReference type="AlphaFoldDB" id="A0A5B7CXD0"/>
<organism evidence="1 2">
    <name type="scientific">Portunus trituberculatus</name>
    <name type="common">Swimming crab</name>
    <name type="synonym">Neptunus trituberculatus</name>
    <dbReference type="NCBI Taxonomy" id="210409"/>
    <lineage>
        <taxon>Eukaryota</taxon>
        <taxon>Metazoa</taxon>
        <taxon>Ecdysozoa</taxon>
        <taxon>Arthropoda</taxon>
        <taxon>Crustacea</taxon>
        <taxon>Multicrustacea</taxon>
        <taxon>Malacostraca</taxon>
        <taxon>Eumalacostraca</taxon>
        <taxon>Eucarida</taxon>
        <taxon>Decapoda</taxon>
        <taxon>Pleocyemata</taxon>
        <taxon>Brachyura</taxon>
        <taxon>Eubrachyura</taxon>
        <taxon>Portunoidea</taxon>
        <taxon>Portunidae</taxon>
        <taxon>Portuninae</taxon>
        <taxon>Portunus</taxon>
    </lineage>
</organism>
<evidence type="ECO:0000313" key="2">
    <source>
        <dbReference type="Proteomes" id="UP000324222"/>
    </source>
</evidence>
<dbReference type="Proteomes" id="UP000324222">
    <property type="component" value="Unassembled WGS sequence"/>
</dbReference>
<protein>
    <submittedName>
        <fullName evidence="1">Uncharacterized protein</fullName>
    </submittedName>
</protein>
<accession>A0A5B7CXD0</accession>